<feature type="transmembrane region" description="Helical" evidence="2">
    <location>
        <begin position="267"/>
        <end position="291"/>
    </location>
</feature>
<evidence type="ECO:0000256" key="1">
    <source>
        <dbReference type="SAM" id="Coils"/>
    </source>
</evidence>
<dbReference type="AlphaFoldDB" id="A0A133XWI3"/>
<evidence type="ECO:0000259" key="3">
    <source>
        <dbReference type="Pfam" id="PF09972"/>
    </source>
</evidence>
<keyword evidence="2" id="KW-1133">Transmembrane helix</keyword>
<gene>
    <name evidence="5" type="ORF">HMPREF3192_00388</name>
</gene>
<feature type="transmembrane region" description="Helical" evidence="2">
    <location>
        <begin position="515"/>
        <end position="537"/>
    </location>
</feature>
<keyword evidence="2" id="KW-0812">Transmembrane</keyword>
<keyword evidence="1" id="KW-0175">Coiled coil</keyword>
<dbReference type="STRING" id="1393034.HMPREF3192_00388"/>
<feature type="transmembrane region" description="Helical" evidence="2">
    <location>
        <begin position="543"/>
        <end position="564"/>
    </location>
</feature>
<evidence type="ECO:0000313" key="5">
    <source>
        <dbReference type="EMBL" id="KXB35307.1"/>
    </source>
</evidence>
<protein>
    <recommendedName>
        <fullName evidence="7">DUF2207 domain-containing protein</fullName>
    </recommendedName>
</protein>
<evidence type="ECO:0000313" key="6">
    <source>
        <dbReference type="Proteomes" id="UP000070675"/>
    </source>
</evidence>
<dbReference type="EMBL" id="LSCR01000005">
    <property type="protein sequence ID" value="KXB35307.1"/>
    <property type="molecule type" value="Genomic_DNA"/>
</dbReference>
<reference evidence="6" key="1">
    <citation type="submission" date="2016-01" db="EMBL/GenBank/DDBJ databases">
        <authorList>
            <person name="Mitreva M."/>
            <person name="Pepin K.H."/>
            <person name="Mihindukulasuriya K.A."/>
            <person name="Fulton R."/>
            <person name="Fronick C."/>
            <person name="O'Laughlin M."/>
            <person name="Miner T."/>
            <person name="Herter B."/>
            <person name="Rosa B.A."/>
            <person name="Cordes M."/>
            <person name="Tomlinson C."/>
            <person name="Wollam A."/>
            <person name="Palsikar V.B."/>
            <person name="Mardis E.R."/>
            <person name="Wilson R.K."/>
        </authorList>
    </citation>
    <scope>NUCLEOTIDE SEQUENCE [LARGE SCALE GENOMIC DNA]</scope>
    <source>
        <strain evidence="6">DNF00019</strain>
    </source>
</reference>
<keyword evidence="6" id="KW-1185">Reference proteome</keyword>
<evidence type="ECO:0000259" key="4">
    <source>
        <dbReference type="Pfam" id="PF20990"/>
    </source>
</evidence>
<feature type="coiled-coil region" evidence="1">
    <location>
        <begin position="233"/>
        <end position="260"/>
    </location>
</feature>
<evidence type="ECO:0000256" key="2">
    <source>
        <dbReference type="SAM" id="Phobius"/>
    </source>
</evidence>
<dbReference type="InterPro" id="IPR018702">
    <property type="entry name" value="DUF2207"/>
</dbReference>
<dbReference type="Pfam" id="PF09972">
    <property type="entry name" value="DUF2207"/>
    <property type="match status" value="1"/>
</dbReference>
<feature type="domain" description="DUF2207" evidence="3">
    <location>
        <begin position="16"/>
        <end position="213"/>
    </location>
</feature>
<accession>A0A133XWI3</accession>
<dbReference type="InterPro" id="IPR048389">
    <property type="entry name" value="YciQ-like_C"/>
</dbReference>
<sequence length="710" mass="78366">MMLFVPQQALAKDYEMTAVDIEASVNTDGSLDVVEKRTFSFEGKFNGVYWRISEGTYQGRELKVTDIRAGMTQLDGQPAEKQFEESDSEDNQTFQVQQDDGVKQIKLFNKVRNGSATYKISYRVQNAVSVWSDCAELYWKFVSDGWDNVSKNVTCRIVLPVPANDKMRQGDNVRAWGHGNLLGSVHEDNNPNAILYKTPEVGTSEFAEARVIFPTSWVSQVKPSGPAHLDTVLQEEKEWAEQANARREAARERIARHQAFLRSFMQAYHVLFFGVLPASVVATAVVAFMLYRRYKRLHTPQFDDTYFRDAPTKDHPVLYTLLMRNGHASEQDFVTALMHLSAQKVIKVAPALTKAGKPRKDEELIILVLKSADELTDPLDKQTYQILQKVYEKEEKKKNKKKRKGLLGSIVDAFTEDDEYDADLEAAYEDDEADVDAGGIAGEKTGVGAGGFGAGDIATGGVLFQVSSKAFNRAARTSPKTYTSWFESWKAKAEAQALERNFFVDEHNNHKGIALALEGIVLIVFLLTFGAGLYLLIEGVPGVNGLLFASGIAITIVVMVVMHVRLVWAMDELSSEACETRAKLRAFERWVRDFTRLKEAVPGDIVLWNRILVLAVALGVSQQVIEELTQAMLQYVPNVDQVDVYPWFYTSPYSYRPLYTSFDSAVSRAHDVAAASSLNSLSGGSFGGGGSGFSGGGGGGFGGGGGGGAF</sequence>
<feature type="domain" description="Predicted membrane protein YciQ-like C-terminal" evidence="4">
    <location>
        <begin position="474"/>
        <end position="628"/>
    </location>
</feature>
<dbReference type="Pfam" id="PF20990">
    <property type="entry name" value="DUF2207_C"/>
    <property type="match status" value="1"/>
</dbReference>
<dbReference type="Proteomes" id="UP000070675">
    <property type="component" value="Unassembled WGS sequence"/>
</dbReference>
<organism evidence="5 6">
    <name type="scientific">Atopobium deltae</name>
    <dbReference type="NCBI Taxonomy" id="1393034"/>
    <lineage>
        <taxon>Bacteria</taxon>
        <taxon>Bacillati</taxon>
        <taxon>Actinomycetota</taxon>
        <taxon>Coriobacteriia</taxon>
        <taxon>Coriobacteriales</taxon>
        <taxon>Atopobiaceae</taxon>
        <taxon>Atopobium</taxon>
    </lineage>
</organism>
<comment type="caution">
    <text evidence="5">The sequence shown here is derived from an EMBL/GenBank/DDBJ whole genome shotgun (WGS) entry which is preliminary data.</text>
</comment>
<keyword evidence="2" id="KW-0472">Membrane</keyword>
<name>A0A133XWI3_9ACTN</name>
<evidence type="ECO:0008006" key="7">
    <source>
        <dbReference type="Google" id="ProtNLM"/>
    </source>
</evidence>
<dbReference type="PATRIC" id="fig|1393034.3.peg.378"/>
<proteinExistence type="predicted"/>